<keyword evidence="2" id="KW-1185">Reference proteome</keyword>
<reference evidence="1" key="1">
    <citation type="submission" date="2023-10" db="EMBL/GenBank/DDBJ databases">
        <authorList>
            <person name="Rodriguez Cubillos JULIANA M."/>
            <person name="De Vega J."/>
        </authorList>
    </citation>
    <scope>NUCLEOTIDE SEQUENCE</scope>
</reference>
<name>A0ACB0IVV3_TRIPR</name>
<dbReference type="EMBL" id="CASHSV030000002">
    <property type="protein sequence ID" value="CAJ2636180.1"/>
    <property type="molecule type" value="Genomic_DNA"/>
</dbReference>
<comment type="caution">
    <text evidence="1">The sequence shown here is derived from an EMBL/GenBank/DDBJ whole genome shotgun (WGS) entry which is preliminary data.</text>
</comment>
<protein>
    <submittedName>
        <fullName evidence="1">Uncharacterized protein</fullName>
    </submittedName>
</protein>
<dbReference type="Proteomes" id="UP001177021">
    <property type="component" value="Unassembled WGS sequence"/>
</dbReference>
<accession>A0ACB0IVV3</accession>
<organism evidence="1 2">
    <name type="scientific">Trifolium pratense</name>
    <name type="common">Red clover</name>
    <dbReference type="NCBI Taxonomy" id="57577"/>
    <lineage>
        <taxon>Eukaryota</taxon>
        <taxon>Viridiplantae</taxon>
        <taxon>Streptophyta</taxon>
        <taxon>Embryophyta</taxon>
        <taxon>Tracheophyta</taxon>
        <taxon>Spermatophyta</taxon>
        <taxon>Magnoliopsida</taxon>
        <taxon>eudicotyledons</taxon>
        <taxon>Gunneridae</taxon>
        <taxon>Pentapetalae</taxon>
        <taxon>rosids</taxon>
        <taxon>fabids</taxon>
        <taxon>Fabales</taxon>
        <taxon>Fabaceae</taxon>
        <taxon>Papilionoideae</taxon>
        <taxon>50 kb inversion clade</taxon>
        <taxon>NPAAA clade</taxon>
        <taxon>Hologalegina</taxon>
        <taxon>IRL clade</taxon>
        <taxon>Trifolieae</taxon>
        <taxon>Trifolium</taxon>
    </lineage>
</organism>
<sequence length="1100" mass="122147">MTNSDPFTKYIHMQLSHTCTNAPGEMIGVLNLIQRANNGLLLFGAIHSEDEMWAALLLAKHLQWPVVADILSGLRLRKLLTSFSDIERNFIFVDNLDHALLSDSVKGWLKIDVVIQIGGRITSKRICQILEECAPFSYIMVDKHPFRHDPSHIVTHRIQTTIFDFVGCLLKATVSHSRSTWSSSLQLLSKMVEWQIQFQITAESSLTEPYVANVMSEALSPESALFLGNSMPIRDADMYGRSWPIHSHSVASLMLNSDIPITLMRVAANRGASGIDGLLSTAVGFAVGCNKKVFCVIGDISLLHDTNGLAILNQRKLRKPMTILVVNNHGGAIFSVLPLADKVDHSIMHQYFYTSHNISIRELCLAHSVKHLHVKTKAELEEALYVAQHENMDCMVEIESSIDANANFHSILKKNASQTAQDTIRFLSVPFNQCSVKDEFCLYKIHKIQCSKYRFALSAPSTSASVVDNCKEFYREGFILSLILEDGSVGFGEPSSIFPSVRCGLEMAILNAIANSKGSNLLDILHPSTNENNKCEKSLEVQICALLDSNESAAEVANVAAALVKEGFSAIKLKVARDRDPVQDGMFVQEVRKKVGCQIIIRVDANRNWTFEEAMKFASLAKDCNLQYIEEPVQDEDDILKFCEESGLPVALDETIDKIQENPLEKLVKFTHPGIVAVVIKPSVVGGFENAALIAQWAHQLGKMAVVSSAFESSLSLAAYTQFSSYLEIQRLSTFKLFDVKAAPSVAHGLGTYRWLKEDITPNPLLIGHNPRSGLVEASVDNASRLLRNFQVDQDVICHTIAEEKVCRYQLNVEHNNLSCSFEVIETGLKTNDTTLVFLHGFMGSGEDWITIMKTFSESARCISIDLPGHGKSTLHGMKSATEEPCLSLEIVAEILHKIIHHVAPEKVTLVGYSMGARIALYMALRFSSKIKGAVLISASPGLKDKLARKIRAAKDDSRARSVIAHGLQLFLSSWYAGELWKSLRSHPHFNRIISTRLQHNDIQNLAQMLSGLSIGRHPPLWDDLPNCRVPLLIIHGEKDKKFKKIAEAMMNTICSGLRSKVEEVNDVHEVVEIPNCGHAAHLENPLPVIEALRQFMSKL</sequence>
<proteinExistence type="predicted"/>
<evidence type="ECO:0000313" key="2">
    <source>
        <dbReference type="Proteomes" id="UP001177021"/>
    </source>
</evidence>
<gene>
    <name evidence="1" type="ORF">MILVUS5_LOCUS6711</name>
</gene>
<evidence type="ECO:0000313" key="1">
    <source>
        <dbReference type="EMBL" id="CAJ2636180.1"/>
    </source>
</evidence>